<evidence type="ECO:0000256" key="1">
    <source>
        <dbReference type="ARBA" id="ARBA00008061"/>
    </source>
</evidence>
<dbReference type="GO" id="GO:0016853">
    <property type="term" value="F:isomerase activity"/>
    <property type="evidence" value="ECO:0007669"/>
    <property type="project" value="UniProtKB-KW"/>
</dbReference>
<dbReference type="Proteomes" id="UP000050517">
    <property type="component" value="Unassembled WGS sequence"/>
</dbReference>
<proteinExistence type="inferred from homology"/>
<dbReference type="SMART" id="SM00642">
    <property type="entry name" value="Aamy"/>
    <property type="match status" value="1"/>
</dbReference>
<name>A0A0Q0UCS6_9CORY</name>
<dbReference type="Pfam" id="PF00128">
    <property type="entry name" value="Alpha-amylase"/>
    <property type="match status" value="1"/>
</dbReference>
<keyword evidence="6" id="KW-1185">Reference proteome</keyword>
<evidence type="ECO:0000259" key="4">
    <source>
        <dbReference type="SMART" id="SM00642"/>
    </source>
</evidence>
<dbReference type="EC" id="3.2.1.10" evidence="5"/>
<dbReference type="Gene3D" id="3.90.400.10">
    <property type="entry name" value="Oligo-1,6-glucosidase, Domain 2"/>
    <property type="match status" value="1"/>
</dbReference>
<dbReference type="FunFam" id="3.20.20.80:FF:000064">
    <property type="entry name" value="Oligo-1,6-glucosidase"/>
    <property type="match status" value="2"/>
</dbReference>
<dbReference type="OrthoDB" id="9043248at2"/>
<evidence type="ECO:0000313" key="6">
    <source>
        <dbReference type="Proteomes" id="UP000050517"/>
    </source>
</evidence>
<keyword evidence="2 5" id="KW-0378">Hydrolase</keyword>
<dbReference type="InterPro" id="IPR017853">
    <property type="entry name" value="GH"/>
</dbReference>
<dbReference type="CDD" id="cd11333">
    <property type="entry name" value="AmyAc_SI_OligoGlu_DGase"/>
    <property type="match status" value="1"/>
</dbReference>
<dbReference type="FunFam" id="3.90.400.10:FF:000004">
    <property type="entry name" value="Oligo-1,6-glucosidase"/>
    <property type="match status" value="1"/>
</dbReference>
<dbReference type="SUPFAM" id="SSF51011">
    <property type="entry name" value="Glycosyl hydrolase domain"/>
    <property type="match status" value="1"/>
</dbReference>
<dbReference type="NCBIfam" id="NF008183">
    <property type="entry name" value="PRK10933.1"/>
    <property type="match status" value="1"/>
</dbReference>
<evidence type="ECO:0000256" key="2">
    <source>
        <dbReference type="ARBA" id="ARBA00022801"/>
    </source>
</evidence>
<keyword evidence="3 5" id="KW-0326">Glycosidase</keyword>
<dbReference type="RefSeq" id="WP_055122201.1">
    <property type="nucleotide sequence ID" value="NZ_LKST01000002.1"/>
</dbReference>
<dbReference type="PANTHER" id="PTHR10357:SF178">
    <property type="entry name" value="OLIGO-1,6-GLUCOSIDASE 3-RELATED"/>
    <property type="match status" value="1"/>
</dbReference>
<dbReference type="EMBL" id="LKST01000002">
    <property type="protein sequence ID" value="KQB84228.1"/>
    <property type="molecule type" value="Genomic_DNA"/>
</dbReference>
<dbReference type="Gene3D" id="2.60.40.1180">
    <property type="entry name" value="Golgi alpha-mannosidase II"/>
    <property type="match status" value="1"/>
</dbReference>
<dbReference type="InterPro" id="IPR045857">
    <property type="entry name" value="O16G_dom_2"/>
</dbReference>
<comment type="similarity">
    <text evidence="1">Belongs to the glycosyl hydrolase 13 family.</text>
</comment>
<evidence type="ECO:0000313" key="5">
    <source>
        <dbReference type="EMBL" id="KQB84228.1"/>
    </source>
</evidence>
<protein>
    <submittedName>
        <fullName evidence="5">Oligo-1,6-glucosidase</fullName>
        <ecNumber evidence="5">3.2.1.10</ecNumber>
    </submittedName>
</protein>
<dbReference type="GO" id="GO:0009313">
    <property type="term" value="P:oligosaccharide catabolic process"/>
    <property type="evidence" value="ECO:0007669"/>
    <property type="project" value="TreeGrafter"/>
</dbReference>
<dbReference type="AlphaFoldDB" id="A0A0Q0UCS6"/>
<dbReference type="InterPro" id="IPR006047">
    <property type="entry name" value="GH13_cat_dom"/>
</dbReference>
<comment type="caution">
    <text evidence="5">The sequence shown here is derived from an EMBL/GenBank/DDBJ whole genome shotgun (WGS) entry which is preliminary data.</text>
</comment>
<dbReference type="PANTHER" id="PTHR10357">
    <property type="entry name" value="ALPHA-AMYLASE FAMILY MEMBER"/>
    <property type="match status" value="1"/>
</dbReference>
<accession>A0A0Q0UCS6</accession>
<reference evidence="5 6" key="1">
    <citation type="submission" date="2015-10" db="EMBL/GenBank/DDBJ databases">
        <title>Corynebacteirum lowii and Corynebacterium oculi species nova, derived from human clinical disease and and emended description of Corynebacterium mastiditis.</title>
        <authorList>
            <person name="Bernard K."/>
            <person name="Pacheco A.L."/>
            <person name="Mcdougall C."/>
            <person name="Burtx T."/>
            <person name="Weibe D."/>
            <person name="Tyler S."/>
            <person name="Olson A.B."/>
            <person name="Cnockaert M."/>
            <person name="Eguchi H."/>
            <person name="Kuwahara T."/>
            <person name="Nakayama-Imaohji H."/>
            <person name="Boudewijins M."/>
            <person name="Van Hoecke F."/>
            <person name="Bernier A.-M."/>
            <person name="Vandamme P."/>
        </authorList>
    </citation>
    <scope>NUCLEOTIDE SEQUENCE [LARGE SCALE GENOMIC DNA]</scope>
    <source>
        <strain evidence="5 6">NML 130210</strain>
    </source>
</reference>
<dbReference type="GO" id="GO:0004574">
    <property type="term" value="F:oligo-1,6-glucosidase activity"/>
    <property type="evidence" value="ECO:0007669"/>
    <property type="project" value="UniProtKB-EC"/>
</dbReference>
<dbReference type="Gene3D" id="3.20.20.80">
    <property type="entry name" value="Glycosidases"/>
    <property type="match status" value="1"/>
</dbReference>
<feature type="domain" description="Glycosyl hydrolase family 13 catalytic" evidence="4">
    <location>
        <begin position="17"/>
        <end position="434"/>
    </location>
</feature>
<gene>
    <name evidence="5" type="primary">malL</name>
    <name evidence="5" type="ORF">Cocul_01025</name>
</gene>
<dbReference type="InterPro" id="IPR013780">
    <property type="entry name" value="Glyco_hydro_b"/>
</dbReference>
<dbReference type="GO" id="GO:0004556">
    <property type="term" value="F:alpha-amylase activity"/>
    <property type="evidence" value="ECO:0007669"/>
    <property type="project" value="TreeGrafter"/>
</dbReference>
<organism evidence="5 6">
    <name type="scientific">Corynebacterium oculi</name>
    <dbReference type="NCBI Taxonomy" id="1544416"/>
    <lineage>
        <taxon>Bacteria</taxon>
        <taxon>Bacillati</taxon>
        <taxon>Actinomycetota</taxon>
        <taxon>Actinomycetes</taxon>
        <taxon>Mycobacteriales</taxon>
        <taxon>Corynebacteriaceae</taxon>
        <taxon>Corynebacterium</taxon>
    </lineage>
</organism>
<dbReference type="PATRIC" id="fig|1544416.3.peg.1028"/>
<evidence type="ECO:0000256" key="3">
    <source>
        <dbReference type="ARBA" id="ARBA00023295"/>
    </source>
</evidence>
<sequence length="583" mass="66899">MTQENKCQWWHDAVVYQIYPRSFRDSNGDGIGDIPGITQQLPYLKDLGVDVLWLCPVYRSPNDDNGYDISDYRDIMEEFGTLEDFDALLEAAHGLGLKIMMDLVVNHTSDEHEWFIRSRASKDNPYRDYYIWRDASGYAEDGTPLPPNNWGSEFGGSAWEWDERTEQFYLHMFSRKQPDLNWENPAVREEIFEMIRWWQERGVDGWRVDAIGTADKPEGFPDDPYQEPGRVTSSMRFVNNRPKVHTWLHMMNREAWSRGGAIVTVGELSGPTPEDGVLYTAPEREELSQIIHFEHVSLGNDPRFDKWSLDRPGLVELKEVLDSWQRGLYGKGWNALYWDNHDQPRAVSRFGDDRPEFREASAKALATALYLQQGTPYIYQGQELGMTNVAFPRIEDYRDLDSVNWYRTVVEERGELSAREALARVHARGRDNARTPMQWNARAQAGFSGDKPQAQPWIAVNPGYPEINAEDQHGDPASVLNYYRRLLHLRKGPLREVVREGTYEPLAAENPSVYAYRRAWGGALLVVAVNFTSREVECPREVCAALEEGEALLGNYEEATTTSVLRPWEARVVLRGAPEAPEA</sequence>
<dbReference type="SUPFAM" id="SSF51445">
    <property type="entry name" value="(Trans)glycosidases"/>
    <property type="match status" value="1"/>
</dbReference>
<dbReference type="STRING" id="1544416.Cocul_01025"/>